<keyword evidence="3" id="KW-0597">Phosphoprotein</keyword>
<dbReference type="GO" id="GO:0016887">
    <property type="term" value="F:ATP hydrolysis activity"/>
    <property type="evidence" value="ECO:0007669"/>
    <property type="project" value="InterPro"/>
</dbReference>
<feature type="region of interest" description="Disordered" evidence="8">
    <location>
        <begin position="332"/>
        <end position="380"/>
    </location>
</feature>
<name>A0A1Y2FEE9_9FUNG</name>
<organism evidence="10 11">
    <name type="scientific">Neocallimastix californiae</name>
    <dbReference type="NCBI Taxonomy" id="1754190"/>
    <lineage>
        <taxon>Eukaryota</taxon>
        <taxon>Fungi</taxon>
        <taxon>Fungi incertae sedis</taxon>
        <taxon>Chytridiomycota</taxon>
        <taxon>Chytridiomycota incertae sedis</taxon>
        <taxon>Neocallimastigomycetes</taxon>
        <taxon>Neocallimastigales</taxon>
        <taxon>Neocallimastigaceae</taxon>
        <taxon>Neocallimastix</taxon>
    </lineage>
</organism>
<dbReference type="Pfam" id="PF17862">
    <property type="entry name" value="AAA_lid_3"/>
    <property type="match status" value="2"/>
</dbReference>
<comment type="caution">
    <text evidence="10">The sequence shown here is derived from an EMBL/GenBank/DDBJ whole genome shotgun (WGS) entry which is preliminary data.</text>
</comment>
<feature type="compositionally biased region" description="Basic and acidic residues" evidence="8">
    <location>
        <begin position="368"/>
        <end position="380"/>
    </location>
</feature>
<dbReference type="FunFam" id="3.40.50.300:FF:000018">
    <property type="entry name" value="Cell division control 48"/>
    <property type="match status" value="1"/>
</dbReference>
<dbReference type="FunFam" id="1.10.8.60:FF:000110">
    <property type="entry name" value="Ribosome biogenesis ATPase RIX7"/>
    <property type="match status" value="1"/>
</dbReference>
<evidence type="ECO:0000256" key="8">
    <source>
        <dbReference type="SAM" id="MobiDB-lite"/>
    </source>
</evidence>
<sequence>MYKNSNNNNNNNDVQSVDSSVDPKANDNKNDDSKAEESVIINRNIPRQSSAPPDLKASNNSDTESVMTTASVNTSSRRIRKKSSNNENKYAPPTIKLENVGGIEHILQDIIQLILMPFKHLEIHLHLGIKPPRGILLHGPPGCGKTLLANAIAGELNVPFLSISAPSIVSGMSGESEKKLREIFEEAKEQAPCLLFIDEIDAITPKRETAQREMERRIVAQLLTCLDDLSLEKTNNRPVMIIGATNRPDALDPALRRAGRFDREISMGVPDEEGREKILKVLCKDLRLSDDLNFRALAKLTPGYVGADLSALTSEAGMIAVERIYSNLLTSVEEEEEKEEEEKSKEQYNEENNSEKMNNNNGMEIDEPESKPVEIKKEENNSLTLKNKKEKELKPHEITLEILSKFIKYKSEPLTEEELKPICITIEDFQKAVKKVQPSSKREGFATVPGVSWDDIGALETVREELNMAVVEPIRHPEYFAAVGITAPMGVLLYGPPGCGKTLLAKAVANESHSNFISVKGPELLNKYVGESERAIRQVFSRARASSPCVIFFDELDAICPKRSNDTDSTSSARLVNTLLTEMDGLDNRKQVFVIAATNRPELIDSAMVRPGRLDRMLYVDLPTAAERLDILKTITKKTPLDSTIDLEKIATDPRCEGFSGADLASLVREASVTALRTNIYKNETSIKKASTSLSLMDTLPDPKKIENIYVCPSHFDVAFSKIVRSVSPKDYRSYKLMSKRLSGVRGKFVSKSDSIEDLPSQPSKDTNSTDKPMTPN</sequence>
<dbReference type="Pfam" id="PF00004">
    <property type="entry name" value="AAA"/>
    <property type="match status" value="2"/>
</dbReference>
<keyword evidence="7" id="KW-0539">Nucleus</keyword>
<evidence type="ECO:0000256" key="5">
    <source>
        <dbReference type="ARBA" id="ARBA00022741"/>
    </source>
</evidence>
<evidence type="ECO:0000256" key="2">
    <source>
        <dbReference type="ARBA" id="ARBA00006914"/>
    </source>
</evidence>
<dbReference type="Gene3D" id="1.10.8.60">
    <property type="match status" value="2"/>
</dbReference>
<gene>
    <name evidence="10" type="ORF">LY90DRAFT_522251</name>
</gene>
<dbReference type="GO" id="GO:0042273">
    <property type="term" value="P:ribosomal large subunit biogenesis"/>
    <property type="evidence" value="ECO:0007669"/>
    <property type="project" value="UniProtKB-ARBA"/>
</dbReference>
<dbReference type="GO" id="GO:0005730">
    <property type="term" value="C:nucleolus"/>
    <property type="evidence" value="ECO:0007669"/>
    <property type="project" value="UniProtKB-ARBA"/>
</dbReference>
<dbReference type="InterPro" id="IPR003960">
    <property type="entry name" value="ATPase_AAA_CS"/>
</dbReference>
<evidence type="ECO:0000259" key="9">
    <source>
        <dbReference type="SMART" id="SM00382"/>
    </source>
</evidence>
<evidence type="ECO:0000256" key="4">
    <source>
        <dbReference type="ARBA" id="ARBA00022737"/>
    </source>
</evidence>
<dbReference type="InterPro" id="IPR050168">
    <property type="entry name" value="AAA_ATPase_domain"/>
</dbReference>
<dbReference type="AlphaFoldDB" id="A0A1Y2FEE9"/>
<keyword evidence="6" id="KW-0067">ATP-binding</keyword>
<evidence type="ECO:0000256" key="6">
    <source>
        <dbReference type="ARBA" id="ARBA00022840"/>
    </source>
</evidence>
<dbReference type="Gene3D" id="3.40.50.300">
    <property type="entry name" value="P-loop containing nucleotide triphosphate hydrolases"/>
    <property type="match status" value="2"/>
</dbReference>
<evidence type="ECO:0000256" key="1">
    <source>
        <dbReference type="ARBA" id="ARBA00004123"/>
    </source>
</evidence>
<keyword evidence="5" id="KW-0547">Nucleotide-binding</keyword>
<dbReference type="InterPro" id="IPR027417">
    <property type="entry name" value="P-loop_NTPase"/>
</dbReference>
<evidence type="ECO:0000256" key="7">
    <source>
        <dbReference type="ARBA" id="ARBA00023242"/>
    </source>
</evidence>
<feature type="compositionally biased region" description="Basic and acidic residues" evidence="8">
    <location>
        <begin position="24"/>
        <end position="37"/>
    </location>
</feature>
<keyword evidence="11" id="KW-1185">Reference proteome</keyword>
<dbReference type="InterPro" id="IPR041569">
    <property type="entry name" value="AAA_lid_3"/>
</dbReference>
<feature type="compositionally biased region" description="Polar residues" evidence="8">
    <location>
        <begin position="45"/>
        <end position="74"/>
    </location>
</feature>
<feature type="compositionally biased region" description="Polar residues" evidence="8">
    <location>
        <begin position="761"/>
        <end position="777"/>
    </location>
</feature>
<dbReference type="InterPro" id="IPR003593">
    <property type="entry name" value="AAA+_ATPase"/>
</dbReference>
<comment type="similarity">
    <text evidence="2">Belongs to the AAA ATPase family.</text>
</comment>
<dbReference type="GO" id="GO:1990275">
    <property type="term" value="F:preribosome binding"/>
    <property type="evidence" value="ECO:0007669"/>
    <property type="project" value="TreeGrafter"/>
</dbReference>
<dbReference type="PROSITE" id="PS00674">
    <property type="entry name" value="AAA"/>
    <property type="match status" value="1"/>
</dbReference>
<dbReference type="SMART" id="SM00382">
    <property type="entry name" value="AAA"/>
    <property type="match status" value="2"/>
</dbReference>
<keyword evidence="4" id="KW-0677">Repeat</keyword>
<evidence type="ECO:0000256" key="3">
    <source>
        <dbReference type="ARBA" id="ARBA00022553"/>
    </source>
</evidence>
<feature type="compositionally biased region" description="Low complexity" evidence="8">
    <location>
        <begin position="1"/>
        <end position="22"/>
    </location>
</feature>
<dbReference type="STRING" id="1754190.A0A1Y2FEE9"/>
<dbReference type="InterPro" id="IPR003959">
    <property type="entry name" value="ATPase_AAA_core"/>
</dbReference>
<evidence type="ECO:0000313" key="10">
    <source>
        <dbReference type="EMBL" id="ORY81686.1"/>
    </source>
</evidence>
<dbReference type="Proteomes" id="UP000193920">
    <property type="component" value="Unassembled WGS sequence"/>
</dbReference>
<feature type="region of interest" description="Disordered" evidence="8">
    <location>
        <begin position="1"/>
        <end position="93"/>
    </location>
</feature>
<dbReference type="OrthoDB" id="27435at2759"/>
<dbReference type="CDD" id="cd19518">
    <property type="entry name" value="RecA-like_NVL_r1-like"/>
    <property type="match status" value="1"/>
</dbReference>
<dbReference type="PANTHER" id="PTHR23077">
    <property type="entry name" value="AAA-FAMILY ATPASE"/>
    <property type="match status" value="1"/>
</dbReference>
<dbReference type="GO" id="GO:0003723">
    <property type="term" value="F:RNA binding"/>
    <property type="evidence" value="ECO:0007669"/>
    <property type="project" value="TreeGrafter"/>
</dbReference>
<proteinExistence type="inferred from homology"/>
<dbReference type="SUPFAM" id="SSF52540">
    <property type="entry name" value="P-loop containing nucleoside triphosphate hydrolases"/>
    <property type="match status" value="2"/>
</dbReference>
<dbReference type="EMBL" id="MCOG01000010">
    <property type="protein sequence ID" value="ORY81686.1"/>
    <property type="molecule type" value="Genomic_DNA"/>
</dbReference>
<dbReference type="FunFam" id="3.40.50.300:FF:000365">
    <property type="entry name" value="Ribosome biogenesis ATPase RIX7"/>
    <property type="match status" value="1"/>
</dbReference>
<feature type="domain" description="AAA+ ATPase" evidence="9">
    <location>
        <begin position="487"/>
        <end position="624"/>
    </location>
</feature>
<comment type="subcellular location">
    <subcellularLocation>
        <location evidence="1">Nucleus</location>
    </subcellularLocation>
</comment>
<accession>A0A1Y2FEE9</accession>
<protein>
    <submittedName>
        <fullName evidence="10">AAA-domain-containing protein</fullName>
    </submittedName>
</protein>
<feature type="region of interest" description="Disordered" evidence="8">
    <location>
        <begin position="749"/>
        <end position="777"/>
    </location>
</feature>
<dbReference type="GO" id="GO:0005524">
    <property type="term" value="F:ATP binding"/>
    <property type="evidence" value="ECO:0007669"/>
    <property type="project" value="UniProtKB-KW"/>
</dbReference>
<dbReference type="PANTHER" id="PTHR23077:SF171">
    <property type="entry name" value="NUCLEAR VALOSIN-CONTAINING PROTEIN-LIKE"/>
    <property type="match status" value="1"/>
</dbReference>
<reference evidence="10 11" key="1">
    <citation type="submission" date="2016-08" db="EMBL/GenBank/DDBJ databases">
        <title>A Parts List for Fungal Cellulosomes Revealed by Comparative Genomics.</title>
        <authorList>
            <consortium name="DOE Joint Genome Institute"/>
            <person name="Haitjema C.H."/>
            <person name="Gilmore S.P."/>
            <person name="Henske J.K."/>
            <person name="Solomon K.V."/>
            <person name="De Groot R."/>
            <person name="Kuo A."/>
            <person name="Mondo S.J."/>
            <person name="Salamov A.A."/>
            <person name="Labutti K."/>
            <person name="Zhao Z."/>
            <person name="Chiniquy J."/>
            <person name="Barry K."/>
            <person name="Brewer H.M."/>
            <person name="Purvine S.O."/>
            <person name="Wright A.T."/>
            <person name="Boxma B."/>
            <person name="Van Alen T."/>
            <person name="Hackstein J.H."/>
            <person name="Baker S.E."/>
            <person name="Grigoriev I.V."/>
            <person name="O'Malley M.A."/>
        </authorList>
    </citation>
    <scope>NUCLEOTIDE SEQUENCE [LARGE SCALE GENOMIC DNA]</scope>
    <source>
        <strain evidence="10 11">G1</strain>
    </source>
</reference>
<feature type="domain" description="AAA+ ATPase" evidence="9">
    <location>
        <begin position="131"/>
        <end position="271"/>
    </location>
</feature>
<evidence type="ECO:0000313" key="11">
    <source>
        <dbReference type="Proteomes" id="UP000193920"/>
    </source>
</evidence>